<comment type="caution">
    <text evidence="9">The sequence shown here is derived from an EMBL/GenBank/DDBJ whole genome shotgun (WGS) entry which is preliminary data.</text>
</comment>
<name>A0AA37K7S6_9BACT</name>
<gene>
    <name evidence="9" type="ORF">CE91St3_15320</name>
</gene>
<evidence type="ECO:0000256" key="8">
    <source>
        <dbReference type="SAM" id="SignalP"/>
    </source>
</evidence>
<feature type="signal peptide" evidence="8">
    <location>
        <begin position="1"/>
        <end position="21"/>
    </location>
</feature>
<dbReference type="GO" id="GO:1990281">
    <property type="term" value="C:efflux pump complex"/>
    <property type="evidence" value="ECO:0007669"/>
    <property type="project" value="TreeGrafter"/>
</dbReference>
<proteinExistence type="inferred from homology"/>
<feature type="chain" id="PRO_5041449104" evidence="8">
    <location>
        <begin position="22"/>
        <end position="432"/>
    </location>
</feature>
<dbReference type="PANTHER" id="PTHR30026:SF20">
    <property type="entry name" value="OUTER MEMBRANE PROTEIN TOLC"/>
    <property type="match status" value="1"/>
</dbReference>
<evidence type="ECO:0000313" key="9">
    <source>
        <dbReference type="EMBL" id="GKH71669.1"/>
    </source>
</evidence>
<dbReference type="Proteomes" id="UP001055114">
    <property type="component" value="Unassembled WGS sequence"/>
</dbReference>
<comment type="subcellular location">
    <subcellularLocation>
        <location evidence="1">Cell outer membrane</location>
    </subcellularLocation>
</comment>
<dbReference type="InterPro" id="IPR003423">
    <property type="entry name" value="OMP_efflux"/>
</dbReference>
<evidence type="ECO:0000256" key="6">
    <source>
        <dbReference type="ARBA" id="ARBA00023136"/>
    </source>
</evidence>
<evidence type="ECO:0000256" key="7">
    <source>
        <dbReference type="ARBA" id="ARBA00023237"/>
    </source>
</evidence>
<keyword evidence="8" id="KW-0732">Signal</keyword>
<keyword evidence="7" id="KW-0998">Cell outer membrane</keyword>
<evidence type="ECO:0000256" key="3">
    <source>
        <dbReference type="ARBA" id="ARBA00022448"/>
    </source>
</evidence>
<keyword evidence="3" id="KW-0813">Transport</keyword>
<organism evidence="9 10">
    <name type="scientific">Parabacteroides merdae</name>
    <dbReference type="NCBI Taxonomy" id="46503"/>
    <lineage>
        <taxon>Bacteria</taxon>
        <taxon>Pseudomonadati</taxon>
        <taxon>Bacteroidota</taxon>
        <taxon>Bacteroidia</taxon>
        <taxon>Bacteroidales</taxon>
        <taxon>Tannerellaceae</taxon>
        <taxon>Parabacteroides</taxon>
    </lineage>
</organism>
<sequence>MSMRNKIIIGCMLLGALSVGAQEKPVTAADYKQKVLEYSRQIKQSAEERIAMQHAIKAAKTAFFPAVDFSGSYQYRINKYDLDFGPGMAVEMDHNTYSLGATVSQPIYAGGQIYNNYKAAQIQGQIASEAEDLTTDNIVYAADLNYWSAAARKGMYDVMCQYVDIVQELANVLTTRFNDGQISKTDLLQVQSRLKEAELNKSAAYKDYQIALQNLNVLMGVPPMTPVEIADAITTVQPLPMHIGEEAALQNRPDFTISRLNVEYQKRQINLSKAKYNPTLAIGFQGTWGTPMLNVKGSDQLWTPAVFASLKIPLFRWGARFKEVNSQKAILRSKEYVMDYTRDQISQEVANSWTSLTENTKQIDVAEEACKIAEENLDLNTFSYKEGKLPILDVLSAQLSWIQSYSSLIQTWYQQKASLAQYNKAVGIRRLQ</sequence>
<dbReference type="GO" id="GO:0015288">
    <property type="term" value="F:porin activity"/>
    <property type="evidence" value="ECO:0007669"/>
    <property type="project" value="TreeGrafter"/>
</dbReference>
<keyword evidence="4" id="KW-1134">Transmembrane beta strand</keyword>
<protein>
    <submittedName>
        <fullName evidence="9">Transporter</fullName>
    </submittedName>
</protein>
<keyword evidence="6" id="KW-0472">Membrane</keyword>
<reference evidence="9" key="1">
    <citation type="submission" date="2022-01" db="EMBL/GenBank/DDBJ databases">
        <title>Novel bile acid biosynthetic pathways are enriched in the microbiome of centenarians.</title>
        <authorList>
            <person name="Sato Y."/>
            <person name="Atarashi K."/>
            <person name="Plichta R.D."/>
            <person name="Arai Y."/>
            <person name="Sasajima S."/>
            <person name="Kearney M.S."/>
            <person name="Suda W."/>
            <person name="Takeshita K."/>
            <person name="Sasaki T."/>
            <person name="Okamoto S."/>
            <person name="Skelly N.A."/>
            <person name="Okamura Y."/>
            <person name="Vlamakis H."/>
            <person name="Li Y."/>
            <person name="Tanoue T."/>
            <person name="Takei H."/>
            <person name="Nittono H."/>
            <person name="Narushima S."/>
            <person name="Irie J."/>
            <person name="Itoh H."/>
            <person name="Moriya K."/>
            <person name="Sugiura Y."/>
            <person name="Suematsu M."/>
            <person name="Moritoki N."/>
            <person name="Shibata S."/>
            <person name="Littman R.D."/>
            <person name="Fischbach A.M."/>
            <person name="Uwamino Y."/>
            <person name="Inoue T."/>
            <person name="Honda A."/>
            <person name="Hattori M."/>
            <person name="Murai T."/>
            <person name="Xavier J.R."/>
            <person name="Hirose N."/>
            <person name="Honda K."/>
        </authorList>
    </citation>
    <scope>NUCLEOTIDE SEQUENCE</scope>
    <source>
        <strain evidence="9">CE91-St3</strain>
    </source>
</reference>
<evidence type="ECO:0000256" key="1">
    <source>
        <dbReference type="ARBA" id="ARBA00004442"/>
    </source>
</evidence>
<evidence type="ECO:0000256" key="5">
    <source>
        <dbReference type="ARBA" id="ARBA00022692"/>
    </source>
</evidence>
<dbReference type="EMBL" id="BQNZ01000001">
    <property type="protein sequence ID" value="GKH71669.1"/>
    <property type="molecule type" value="Genomic_DNA"/>
</dbReference>
<dbReference type="GO" id="GO:0009279">
    <property type="term" value="C:cell outer membrane"/>
    <property type="evidence" value="ECO:0007669"/>
    <property type="project" value="UniProtKB-SubCell"/>
</dbReference>
<dbReference type="SUPFAM" id="SSF56954">
    <property type="entry name" value="Outer membrane efflux proteins (OEP)"/>
    <property type="match status" value="1"/>
</dbReference>
<accession>A0AA37K7S6</accession>
<dbReference type="InterPro" id="IPR051906">
    <property type="entry name" value="TolC-like"/>
</dbReference>
<dbReference type="Pfam" id="PF02321">
    <property type="entry name" value="OEP"/>
    <property type="match status" value="2"/>
</dbReference>
<dbReference type="Gene3D" id="1.20.1600.10">
    <property type="entry name" value="Outer membrane efflux proteins (OEP)"/>
    <property type="match status" value="1"/>
</dbReference>
<dbReference type="PANTHER" id="PTHR30026">
    <property type="entry name" value="OUTER MEMBRANE PROTEIN TOLC"/>
    <property type="match status" value="1"/>
</dbReference>
<dbReference type="AlphaFoldDB" id="A0AA37K7S6"/>
<evidence type="ECO:0000313" key="10">
    <source>
        <dbReference type="Proteomes" id="UP001055114"/>
    </source>
</evidence>
<evidence type="ECO:0000256" key="4">
    <source>
        <dbReference type="ARBA" id="ARBA00022452"/>
    </source>
</evidence>
<dbReference type="GO" id="GO:0015562">
    <property type="term" value="F:efflux transmembrane transporter activity"/>
    <property type="evidence" value="ECO:0007669"/>
    <property type="project" value="InterPro"/>
</dbReference>
<keyword evidence="5" id="KW-0812">Transmembrane</keyword>
<comment type="similarity">
    <text evidence="2">Belongs to the outer membrane factor (OMF) (TC 1.B.17) family.</text>
</comment>
<evidence type="ECO:0000256" key="2">
    <source>
        <dbReference type="ARBA" id="ARBA00007613"/>
    </source>
</evidence>